<keyword evidence="4" id="KW-0808">Transferase</keyword>
<evidence type="ECO:0000259" key="8">
    <source>
        <dbReference type="Pfam" id="PF24861"/>
    </source>
</evidence>
<dbReference type="Pfam" id="PF24862">
    <property type="entry name" value="SUS_EPBD"/>
    <property type="match status" value="1"/>
</dbReference>
<dbReference type="Pfam" id="PF00862">
    <property type="entry name" value="GT-B_Sucrose_synth"/>
    <property type="match status" value="1"/>
</dbReference>
<gene>
    <name evidence="10" type="ORF">IFM89_016293</name>
</gene>
<evidence type="ECO:0000259" key="9">
    <source>
        <dbReference type="Pfam" id="PF24862"/>
    </source>
</evidence>
<evidence type="ECO:0000256" key="4">
    <source>
        <dbReference type="ARBA" id="ARBA00022679"/>
    </source>
</evidence>
<comment type="similarity">
    <text evidence="1">Belongs to the glycosyltransferase 1 family. Plant sucrose synthase subfamily.</text>
</comment>
<protein>
    <recommendedName>
        <fullName evidence="2">sucrose synthase</fullName>
        <ecNumber evidence="2">2.4.1.13</ecNumber>
    </recommendedName>
</protein>
<feature type="domain" description="Sucrose synthase N-terminal" evidence="8">
    <location>
        <begin position="161"/>
        <end position="274"/>
    </location>
</feature>
<comment type="caution">
    <text evidence="10">The sequence shown here is derived from an EMBL/GenBank/DDBJ whole genome shotgun (WGS) entry which is preliminary data.</text>
</comment>
<accession>A0A835H3N0</accession>
<evidence type="ECO:0000313" key="11">
    <source>
        <dbReference type="Proteomes" id="UP000631114"/>
    </source>
</evidence>
<dbReference type="Gene3D" id="3.40.50.2000">
    <property type="entry name" value="Glycogen Phosphorylase B"/>
    <property type="match status" value="1"/>
</dbReference>
<organism evidence="10 11">
    <name type="scientific">Coptis chinensis</name>
    <dbReference type="NCBI Taxonomy" id="261450"/>
    <lineage>
        <taxon>Eukaryota</taxon>
        <taxon>Viridiplantae</taxon>
        <taxon>Streptophyta</taxon>
        <taxon>Embryophyta</taxon>
        <taxon>Tracheophyta</taxon>
        <taxon>Spermatophyta</taxon>
        <taxon>Magnoliopsida</taxon>
        <taxon>Ranunculales</taxon>
        <taxon>Ranunculaceae</taxon>
        <taxon>Coptidoideae</taxon>
        <taxon>Coptis</taxon>
    </lineage>
</organism>
<reference evidence="10 11" key="1">
    <citation type="submission" date="2020-10" db="EMBL/GenBank/DDBJ databases">
        <title>The Coptis chinensis genome and diversification of protoberbering-type alkaloids.</title>
        <authorList>
            <person name="Wang B."/>
            <person name="Shu S."/>
            <person name="Song C."/>
            <person name="Liu Y."/>
        </authorList>
    </citation>
    <scope>NUCLEOTIDE SEQUENCE [LARGE SCALE GENOMIC DNA]</scope>
    <source>
        <strain evidence="10">HL-2020</strain>
        <tissue evidence="10">Leaf</tissue>
    </source>
</reference>
<sequence>MSKNLLSLQENGAFAMDDPELFYNLSPRAERVGVPTVWTVGSDLDTIDSFQRFLATQRTGGLTEEASENGSLVKSTDIDSEYVCNEDGSLGRSRSLARLYAQKEFLQATTLAADRISTCKGSGLYAMNTTKEPEFVKEIVASTGIILDPVCRSGKFASTSSDSIADSIPEGLRQSRYHMKRCFARFVEKGKWLMKRKDIMEELERSIEDKAKRTKVVESVLGYILSSTQEAAVVPPYITFSVQPNPGFWEYVKVCADDLKVESITTTEYLEFKDTIYDEKCYISKFMSSKLNGDSKSAKPLLDYLLALNHVGESLMINETLSTVDKLQAALIVADVYLSSLPKDTSYQNFEQRFTEWVWIKDGGDNAETVKETMGLLSEVLQAPDPLKFFSGASDYIQHCHLLHTWLLRQADVLGFAIFDNGGLRAMEEELLFRIKMQGLSVNPQILVVTRLIPDARGTKCNQELEPILYTKHSHILLVPFKPKVSDIVAEPYITTLFVHQLVENVDESNLLLPRPSSLTISECYGLSNGHPQWNLQQLTPRSQVMAIATAIATTFPTVILNGKLLRKVAYKMRRTQRGPQTWNGIPSEQGTMASF</sequence>
<evidence type="ECO:0000256" key="1">
    <source>
        <dbReference type="ARBA" id="ARBA00005894"/>
    </source>
</evidence>
<evidence type="ECO:0000256" key="6">
    <source>
        <dbReference type="SAM" id="Phobius"/>
    </source>
</evidence>
<dbReference type="GO" id="GO:0005985">
    <property type="term" value="P:sucrose metabolic process"/>
    <property type="evidence" value="ECO:0007669"/>
    <property type="project" value="InterPro"/>
</dbReference>
<evidence type="ECO:0000256" key="5">
    <source>
        <dbReference type="ARBA" id="ARBA00049030"/>
    </source>
</evidence>
<keyword evidence="6" id="KW-1133">Transmembrane helix</keyword>
<dbReference type="AlphaFoldDB" id="A0A835H3N0"/>
<dbReference type="EC" id="2.4.1.13" evidence="2"/>
<feature type="transmembrane region" description="Helical" evidence="6">
    <location>
        <begin position="545"/>
        <end position="566"/>
    </location>
</feature>
<dbReference type="PANTHER" id="PTHR45839:SF24">
    <property type="entry name" value="SUCROSE SYNTHASE 6"/>
    <property type="match status" value="1"/>
</dbReference>
<dbReference type="Proteomes" id="UP000631114">
    <property type="component" value="Unassembled WGS sequence"/>
</dbReference>
<dbReference type="EMBL" id="JADFTS010000008">
    <property type="protein sequence ID" value="KAF9592636.1"/>
    <property type="molecule type" value="Genomic_DNA"/>
</dbReference>
<evidence type="ECO:0000256" key="3">
    <source>
        <dbReference type="ARBA" id="ARBA00022676"/>
    </source>
</evidence>
<keyword evidence="11" id="KW-1185">Reference proteome</keyword>
<feature type="domain" description="Sucrose synthase EPBD" evidence="9">
    <location>
        <begin position="282"/>
        <end position="357"/>
    </location>
</feature>
<dbReference type="GO" id="GO:0016157">
    <property type="term" value="F:sucrose synthase activity"/>
    <property type="evidence" value="ECO:0007669"/>
    <property type="project" value="UniProtKB-EC"/>
</dbReference>
<dbReference type="InterPro" id="IPR000368">
    <property type="entry name" value="Sucrose_synth_GT-B1"/>
</dbReference>
<keyword evidence="6" id="KW-0812">Transmembrane</keyword>
<dbReference type="InterPro" id="IPR056735">
    <property type="entry name" value="SUS_N"/>
</dbReference>
<evidence type="ECO:0000256" key="2">
    <source>
        <dbReference type="ARBA" id="ARBA00012540"/>
    </source>
</evidence>
<evidence type="ECO:0000259" key="7">
    <source>
        <dbReference type="Pfam" id="PF00862"/>
    </source>
</evidence>
<keyword evidence="6" id="KW-0472">Membrane</keyword>
<dbReference type="InterPro" id="IPR012820">
    <property type="entry name" value="Sucrose_synthase_pln/cyn"/>
</dbReference>
<dbReference type="InterPro" id="IPR056736">
    <property type="entry name" value="SUS_EPBD"/>
</dbReference>
<proteinExistence type="inferred from homology"/>
<keyword evidence="3" id="KW-0328">Glycosyltransferase</keyword>
<dbReference type="Gene3D" id="3.10.450.330">
    <property type="match status" value="1"/>
</dbReference>
<comment type="catalytic activity">
    <reaction evidence="5">
        <text>an NDP-alpha-D-glucose + D-fructose = a ribonucleoside 5'-diphosphate + sucrose + H(+)</text>
        <dbReference type="Rhea" id="RHEA:16241"/>
        <dbReference type="ChEBI" id="CHEBI:15378"/>
        <dbReference type="ChEBI" id="CHEBI:17992"/>
        <dbReference type="ChEBI" id="CHEBI:37721"/>
        <dbReference type="ChEBI" id="CHEBI:57930"/>
        <dbReference type="ChEBI" id="CHEBI:76533"/>
        <dbReference type="EC" id="2.4.1.13"/>
    </reaction>
</comment>
<dbReference type="Pfam" id="PF24861">
    <property type="entry name" value="SUS_N"/>
    <property type="match status" value="1"/>
</dbReference>
<dbReference type="OrthoDB" id="1721603at2759"/>
<dbReference type="PANTHER" id="PTHR45839">
    <property type="match status" value="1"/>
</dbReference>
<feature type="domain" description="Sucrose synthase first GT-B" evidence="7">
    <location>
        <begin position="407"/>
        <end position="485"/>
    </location>
</feature>
<name>A0A835H3N0_9MAGN</name>
<evidence type="ECO:0000313" key="10">
    <source>
        <dbReference type="EMBL" id="KAF9592636.1"/>
    </source>
</evidence>